<evidence type="ECO:0000313" key="3">
    <source>
        <dbReference type="EMBL" id="KAL1522998.1"/>
    </source>
</evidence>
<evidence type="ECO:0000313" key="4">
    <source>
        <dbReference type="Proteomes" id="UP001515480"/>
    </source>
</evidence>
<dbReference type="SUPFAM" id="SSF51735">
    <property type="entry name" value="NAD(P)-binding Rossmann-fold domains"/>
    <property type="match status" value="1"/>
</dbReference>
<organism evidence="3 4">
    <name type="scientific">Prymnesium parvum</name>
    <name type="common">Toxic golden alga</name>
    <dbReference type="NCBI Taxonomy" id="97485"/>
    <lineage>
        <taxon>Eukaryota</taxon>
        <taxon>Haptista</taxon>
        <taxon>Haptophyta</taxon>
        <taxon>Prymnesiophyceae</taxon>
        <taxon>Prymnesiales</taxon>
        <taxon>Prymnesiaceae</taxon>
        <taxon>Prymnesium</taxon>
    </lineage>
</organism>
<proteinExistence type="predicted"/>
<dbReference type="PANTHER" id="PTHR10366:SF831">
    <property type="entry name" value="NAD-DEPENDENT EPIMERASE_DEHYDRATASE DOMAIN-CONTAINING PROTEIN"/>
    <property type="match status" value="1"/>
</dbReference>
<sequence length="337" mass="35134">MAMAAVLLAAVASAAPTRLAVTGASGYLGAEIVWQAVAQGHSVTAIVRDAAAAARVLPRGTRLLPMADLTEAAAAARAAEGVDAVIHTASVFRRCADMEAELVLPNLRMAEAMARACAASGARLVLTSSMAAVRGATQPPRDGVAYTVDDWNRVSRRSGGGMEAYQYSKMASERRAREMAAELGVELVCLCPSMILGPPRDAASSCFSVEMVRRWLDGTAPVSSLLVCDVRDCAAAHINAAVAPRLQAQRYIVSCEARLAASDAAEAIRNRVGHAAVPDMTADDAAGAGIIPVGQQEVVALAGLQELGVECRPNELTYADMAESLLQSQPKEVLRAP</sequence>
<dbReference type="AlphaFoldDB" id="A0AB34JQM4"/>
<feature type="domain" description="NAD-dependent epimerase/dehydratase" evidence="2">
    <location>
        <begin position="20"/>
        <end position="240"/>
    </location>
</feature>
<evidence type="ECO:0000256" key="1">
    <source>
        <dbReference type="ARBA" id="ARBA00023002"/>
    </source>
</evidence>
<dbReference type="GO" id="GO:0016616">
    <property type="term" value="F:oxidoreductase activity, acting on the CH-OH group of donors, NAD or NADP as acceptor"/>
    <property type="evidence" value="ECO:0007669"/>
    <property type="project" value="TreeGrafter"/>
</dbReference>
<accession>A0AB34JQM4</accession>
<evidence type="ECO:0000259" key="2">
    <source>
        <dbReference type="Pfam" id="PF01370"/>
    </source>
</evidence>
<dbReference type="Proteomes" id="UP001515480">
    <property type="component" value="Unassembled WGS sequence"/>
</dbReference>
<dbReference type="Gene3D" id="3.40.50.720">
    <property type="entry name" value="NAD(P)-binding Rossmann-like Domain"/>
    <property type="match status" value="1"/>
</dbReference>
<gene>
    <name evidence="3" type="ORF">AB1Y20_017961</name>
</gene>
<dbReference type="InterPro" id="IPR036291">
    <property type="entry name" value="NAD(P)-bd_dom_sf"/>
</dbReference>
<dbReference type="InterPro" id="IPR050425">
    <property type="entry name" value="NAD(P)_dehydrat-like"/>
</dbReference>
<reference evidence="3 4" key="1">
    <citation type="journal article" date="2024" name="Science">
        <title>Giant polyketide synthase enzymes in the biosynthesis of giant marine polyether toxins.</title>
        <authorList>
            <person name="Fallon T.R."/>
            <person name="Shende V.V."/>
            <person name="Wierzbicki I.H."/>
            <person name="Pendleton A.L."/>
            <person name="Watervoot N.F."/>
            <person name="Auber R.P."/>
            <person name="Gonzalez D.J."/>
            <person name="Wisecaver J.H."/>
            <person name="Moore B.S."/>
        </authorList>
    </citation>
    <scope>NUCLEOTIDE SEQUENCE [LARGE SCALE GENOMIC DNA]</scope>
    <source>
        <strain evidence="3 4">12B1</strain>
    </source>
</reference>
<keyword evidence="1" id="KW-0560">Oxidoreductase</keyword>
<dbReference type="Pfam" id="PF01370">
    <property type="entry name" value="Epimerase"/>
    <property type="match status" value="1"/>
</dbReference>
<dbReference type="EMBL" id="JBGBPQ010000006">
    <property type="protein sequence ID" value="KAL1522998.1"/>
    <property type="molecule type" value="Genomic_DNA"/>
</dbReference>
<dbReference type="PANTHER" id="PTHR10366">
    <property type="entry name" value="NAD DEPENDENT EPIMERASE/DEHYDRATASE"/>
    <property type="match status" value="1"/>
</dbReference>
<protein>
    <recommendedName>
        <fullName evidence="2">NAD-dependent epimerase/dehydratase domain-containing protein</fullName>
    </recommendedName>
</protein>
<name>A0AB34JQM4_PRYPA</name>
<comment type="caution">
    <text evidence="3">The sequence shown here is derived from an EMBL/GenBank/DDBJ whole genome shotgun (WGS) entry which is preliminary data.</text>
</comment>
<keyword evidence="4" id="KW-1185">Reference proteome</keyword>
<dbReference type="InterPro" id="IPR001509">
    <property type="entry name" value="Epimerase_deHydtase"/>
</dbReference>